<sequence>MASSQGTINKQPYRYELTTVYKHPEAKADIVLVHGLNGDPQKTWTARNGVYWPTDLLPASLKQEHANIVVYGYNADVYSSKKDRSPSDNFIHQHAQSLVASLTHHRKSEGTERHPIIWVAHSLGGILTKRALLYSHDVRAHHHEDFRSIFVSTYGIIFLGTPHNGSDIAIWGRVLQMMSDVAIPRRIFETQPVLLRALKKDNETLQQINVHFLDIYQRFRIHMVHENHTTDVRGTKILVVDAASAGPQLPGVIYYGIEASHSGMCKFESENAPGYKNVSMSLREWVADAPNVIPIRWEVEEDERRQRADLENYERTRAYVSLPFTALLQQTWTDISLGQCSASLIESAHSDHPPELPIPKRRTTARDEHEPLFIHPETFRPNSFFIGREDELRGLHEMLMDRKRRSQGTSAVLIQSLPGGGKTHLARQYVFQHIDDYPGGVYWVRSKSRQEMEQMFWRIAKNEALGGLIEQRDAEELRDPKKIIQIVRRWLNSQSGWLVVFDGVQFDTPGLHEFIPDARNTSMIYTSTERAVTGDPRFDNPQVMELGLLTPKQARDLLFLELDKKQPWTPDEEAKALELVLLMGRLPLMIHVAAQHLKATREPLARYLMLYRSRPQAGGLHAYKAVRDQLEHRGETAALNLISLLVFFDQHIPVEMLALGIPALDKVTPVRTRDAAHRSPSLNNTLRVLIAFALVERTQSDDISPSSSSRSSKRSFDKHADYLDLLRIHSVVQAFFIDTLHEKREVHFWLERATAIWCRSYDEADRKIHEDARIGLPDDYRRFAIHGEKLRTNFKRFGRRYPGLAKARGQLTDRLTRIQGHIENLSSEIQRGIVEGSLREQPASVFDRIRYGSAASQSGESSTLPSGESQSSWEASLMSPGIEIEGADYFAISDERETPYPTTPLMPPVPPDISDDDRETVVPPPVTVERDAAGFALVPPSPLEMEYYDYWQEGIPNHRVLKRQESKRYHDRAGSWRDKTVSDPRVGLSQEIAMASLSARKAHSKSPVRGRITARSDAEMELNKIKLVSPPSSRVPNLNTSAAGHPERPHMLLGRNSYAAAQVKKAPETEFEVFASELSSGLAQILSSPKSWTAATVKKLRESILPKSTRAEPPSSVSAHRSPLLSPEDEDHFTVPPPAPGPIFRGSRSANSSPAQSSSPFPPPTFSAHPAANDLVSAKPPPSVRRWETNVYTLPPRQDSGTDPIDPLSFSYPSINRPPPPRISARAQQQQHNNWLRNGPPAGQGVGGYSSQPMSRDTSHRSNLSSSSPLAASPAGFEHQQGHSIPGAVPVVAHHHSPLATAAESNIPPSSGPGLGPRIRRRPPSITETEPSPRLEPVFPDVDTSYS</sequence>
<dbReference type="EMBL" id="MU864355">
    <property type="protein sequence ID" value="KAK4192153.1"/>
    <property type="molecule type" value="Genomic_DNA"/>
</dbReference>
<dbReference type="PANTHER" id="PTHR48187:SF2">
    <property type="entry name" value="LD21810P"/>
    <property type="match status" value="1"/>
</dbReference>
<dbReference type="InterPro" id="IPR029058">
    <property type="entry name" value="AB_hydrolase_fold"/>
</dbReference>
<dbReference type="SUPFAM" id="SSF53474">
    <property type="entry name" value="alpha/beta-Hydrolases"/>
    <property type="match status" value="1"/>
</dbReference>
<gene>
    <name evidence="2" type="ORF">QBC35DRAFT_373916</name>
</gene>
<evidence type="ECO:0000313" key="3">
    <source>
        <dbReference type="Proteomes" id="UP001302126"/>
    </source>
</evidence>
<name>A0AAN6X161_9PEZI</name>
<evidence type="ECO:0000256" key="1">
    <source>
        <dbReference type="SAM" id="MobiDB-lite"/>
    </source>
</evidence>
<reference evidence="2" key="2">
    <citation type="submission" date="2023-05" db="EMBL/GenBank/DDBJ databases">
        <authorList>
            <consortium name="Lawrence Berkeley National Laboratory"/>
            <person name="Steindorff A."/>
            <person name="Hensen N."/>
            <person name="Bonometti L."/>
            <person name="Westerberg I."/>
            <person name="Brannstrom I.O."/>
            <person name="Guillou S."/>
            <person name="Cros-Aarteil S."/>
            <person name="Calhoun S."/>
            <person name="Haridas S."/>
            <person name="Kuo A."/>
            <person name="Mondo S."/>
            <person name="Pangilinan J."/>
            <person name="Riley R."/>
            <person name="Labutti K."/>
            <person name="Andreopoulos B."/>
            <person name="Lipzen A."/>
            <person name="Chen C."/>
            <person name="Yanf M."/>
            <person name="Daum C."/>
            <person name="Ng V."/>
            <person name="Clum A."/>
            <person name="Ohm R."/>
            <person name="Martin F."/>
            <person name="Silar P."/>
            <person name="Natvig D."/>
            <person name="Lalanne C."/>
            <person name="Gautier V."/>
            <person name="Ament-Velasquez S.L."/>
            <person name="Kruys A."/>
            <person name="Hutchinson M.I."/>
            <person name="Powell A.J."/>
            <person name="Barry K."/>
            <person name="Miller A.N."/>
            <person name="Grigoriev I.V."/>
            <person name="Debuchy R."/>
            <person name="Gladieux P."/>
            <person name="Thoren M.H."/>
            <person name="Johannesson H."/>
        </authorList>
    </citation>
    <scope>NUCLEOTIDE SEQUENCE</scope>
    <source>
        <strain evidence="2">PSN309</strain>
    </source>
</reference>
<dbReference type="InterPro" id="IPR027417">
    <property type="entry name" value="P-loop_NTPase"/>
</dbReference>
<evidence type="ECO:0000313" key="2">
    <source>
        <dbReference type="EMBL" id="KAK4192153.1"/>
    </source>
</evidence>
<feature type="compositionally biased region" description="Low complexity" evidence="1">
    <location>
        <begin position="1147"/>
        <end position="1159"/>
    </location>
</feature>
<evidence type="ECO:0008006" key="4">
    <source>
        <dbReference type="Google" id="ProtNLM"/>
    </source>
</evidence>
<proteinExistence type="predicted"/>
<dbReference type="PANTHER" id="PTHR48187">
    <property type="entry name" value="LD21810P"/>
    <property type="match status" value="1"/>
</dbReference>
<comment type="caution">
    <text evidence="2">The sequence shown here is derived from an EMBL/GenBank/DDBJ whole genome shotgun (WGS) entry which is preliminary data.</text>
</comment>
<feature type="compositionally biased region" description="Polar residues" evidence="1">
    <location>
        <begin position="1030"/>
        <end position="1042"/>
    </location>
</feature>
<feature type="compositionally biased region" description="Low complexity" evidence="1">
    <location>
        <begin position="1264"/>
        <end position="1275"/>
    </location>
</feature>
<dbReference type="Gene3D" id="3.40.50.1820">
    <property type="entry name" value="alpha/beta hydrolase"/>
    <property type="match status" value="1"/>
</dbReference>
<protein>
    <recommendedName>
        <fullName evidence="4">DUF676 domain-containing protein</fullName>
    </recommendedName>
</protein>
<organism evidence="2 3">
    <name type="scientific">Podospora australis</name>
    <dbReference type="NCBI Taxonomy" id="1536484"/>
    <lineage>
        <taxon>Eukaryota</taxon>
        <taxon>Fungi</taxon>
        <taxon>Dikarya</taxon>
        <taxon>Ascomycota</taxon>
        <taxon>Pezizomycotina</taxon>
        <taxon>Sordariomycetes</taxon>
        <taxon>Sordariomycetidae</taxon>
        <taxon>Sordariales</taxon>
        <taxon>Podosporaceae</taxon>
        <taxon>Podospora</taxon>
    </lineage>
</organism>
<dbReference type="SUPFAM" id="SSF52540">
    <property type="entry name" value="P-loop containing nucleoside triphosphate hydrolases"/>
    <property type="match status" value="1"/>
</dbReference>
<dbReference type="Proteomes" id="UP001302126">
    <property type="component" value="Unassembled WGS sequence"/>
</dbReference>
<accession>A0AAN6X161</accession>
<reference evidence="2" key="1">
    <citation type="journal article" date="2023" name="Mol. Phylogenet. Evol.">
        <title>Genome-scale phylogeny and comparative genomics of the fungal order Sordariales.</title>
        <authorList>
            <person name="Hensen N."/>
            <person name="Bonometti L."/>
            <person name="Westerberg I."/>
            <person name="Brannstrom I.O."/>
            <person name="Guillou S."/>
            <person name="Cros-Aarteil S."/>
            <person name="Calhoun S."/>
            <person name="Haridas S."/>
            <person name="Kuo A."/>
            <person name="Mondo S."/>
            <person name="Pangilinan J."/>
            <person name="Riley R."/>
            <person name="LaButti K."/>
            <person name="Andreopoulos B."/>
            <person name="Lipzen A."/>
            <person name="Chen C."/>
            <person name="Yan M."/>
            <person name="Daum C."/>
            <person name="Ng V."/>
            <person name="Clum A."/>
            <person name="Steindorff A."/>
            <person name="Ohm R.A."/>
            <person name="Martin F."/>
            <person name="Silar P."/>
            <person name="Natvig D.O."/>
            <person name="Lalanne C."/>
            <person name="Gautier V."/>
            <person name="Ament-Velasquez S.L."/>
            <person name="Kruys A."/>
            <person name="Hutchinson M.I."/>
            <person name="Powell A.J."/>
            <person name="Barry K."/>
            <person name="Miller A.N."/>
            <person name="Grigoriev I.V."/>
            <person name="Debuchy R."/>
            <person name="Gladieux P."/>
            <person name="Hiltunen Thoren M."/>
            <person name="Johannesson H."/>
        </authorList>
    </citation>
    <scope>NUCLEOTIDE SEQUENCE</scope>
    <source>
        <strain evidence="2">PSN309</strain>
    </source>
</reference>
<feature type="non-terminal residue" evidence="2">
    <location>
        <position position="1347"/>
    </location>
</feature>
<feature type="region of interest" description="Disordered" evidence="1">
    <location>
        <begin position="1105"/>
        <end position="1347"/>
    </location>
</feature>
<dbReference type="Gene3D" id="3.40.50.300">
    <property type="entry name" value="P-loop containing nucleotide triphosphate hydrolases"/>
    <property type="match status" value="1"/>
</dbReference>
<feature type="region of interest" description="Disordered" evidence="1">
    <location>
        <begin position="1029"/>
        <end position="1050"/>
    </location>
</feature>
<keyword evidence="3" id="KW-1185">Reference proteome</keyword>